<reference evidence="2 3" key="1">
    <citation type="journal article" date="2016" name="Mol. Biol. Evol.">
        <title>Comparative Genomics of Early-Diverging Mushroom-Forming Fungi Provides Insights into the Origins of Lignocellulose Decay Capabilities.</title>
        <authorList>
            <person name="Nagy L.G."/>
            <person name="Riley R."/>
            <person name="Tritt A."/>
            <person name="Adam C."/>
            <person name="Daum C."/>
            <person name="Floudas D."/>
            <person name="Sun H."/>
            <person name="Yadav J.S."/>
            <person name="Pangilinan J."/>
            <person name="Larsson K.H."/>
            <person name="Matsuura K."/>
            <person name="Barry K."/>
            <person name="Labutti K."/>
            <person name="Kuo R."/>
            <person name="Ohm R.A."/>
            <person name="Bhattacharya S.S."/>
            <person name="Shirouzu T."/>
            <person name="Yoshinaga Y."/>
            <person name="Martin F.M."/>
            <person name="Grigoriev I.V."/>
            <person name="Hibbett D.S."/>
        </authorList>
    </citation>
    <scope>NUCLEOTIDE SEQUENCE [LARGE SCALE GENOMIC DNA]</scope>
    <source>
        <strain evidence="2 3">TUFC12733</strain>
    </source>
</reference>
<feature type="compositionally biased region" description="Low complexity" evidence="1">
    <location>
        <begin position="22"/>
        <end position="31"/>
    </location>
</feature>
<evidence type="ECO:0000256" key="1">
    <source>
        <dbReference type="SAM" id="MobiDB-lite"/>
    </source>
</evidence>
<gene>
    <name evidence="2" type="ORF">CALVIDRAFT_564065</name>
</gene>
<dbReference type="Proteomes" id="UP000076738">
    <property type="component" value="Unassembled WGS sequence"/>
</dbReference>
<dbReference type="Gene3D" id="3.30.160.60">
    <property type="entry name" value="Classic Zinc Finger"/>
    <property type="match status" value="1"/>
</dbReference>
<feature type="compositionally biased region" description="Basic residues" evidence="1">
    <location>
        <begin position="72"/>
        <end position="82"/>
    </location>
</feature>
<evidence type="ECO:0000313" key="3">
    <source>
        <dbReference type="Proteomes" id="UP000076738"/>
    </source>
</evidence>
<feature type="compositionally biased region" description="Basic residues" evidence="1">
    <location>
        <begin position="209"/>
        <end position="219"/>
    </location>
</feature>
<accession>A0A167LZ05</accession>
<name>A0A167LZ05_CALVF</name>
<organism evidence="2 3">
    <name type="scientific">Calocera viscosa (strain TUFC12733)</name>
    <dbReference type="NCBI Taxonomy" id="1330018"/>
    <lineage>
        <taxon>Eukaryota</taxon>
        <taxon>Fungi</taxon>
        <taxon>Dikarya</taxon>
        <taxon>Basidiomycota</taxon>
        <taxon>Agaricomycotina</taxon>
        <taxon>Dacrymycetes</taxon>
        <taxon>Dacrymycetales</taxon>
        <taxon>Dacrymycetaceae</taxon>
        <taxon>Calocera</taxon>
    </lineage>
</organism>
<dbReference type="OrthoDB" id="8922241at2759"/>
<evidence type="ECO:0008006" key="4">
    <source>
        <dbReference type="Google" id="ProtNLM"/>
    </source>
</evidence>
<dbReference type="SUPFAM" id="SSF57667">
    <property type="entry name" value="beta-beta-alpha zinc fingers"/>
    <property type="match status" value="1"/>
</dbReference>
<evidence type="ECO:0000313" key="2">
    <source>
        <dbReference type="EMBL" id="KZO96179.1"/>
    </source>
</evidence>
<feature type="region of interest" description="Disordered" evidence="1">
    <location>
        <begin position="200"/>
        <end position="219"/>
    </location>
</feature>
<dbReference type="InterPro" id="IPR036236">
    <property type="entry name" value="Znf_C2H2_sf"/>
</dbReference>
<feature type="compositionally biased region" description="Low complexity" evidence="1">
    <location>
        <begin position="97"/>
        <end position="144"/>
    </location>
</feature>
<feature type="region of interest" description="Disordered" evidence="1">
    <location>
        <begin position="22"/>
        <end position="46"/>
    </location>
</feature>
<protein>
    <recommendedName>
        <fullName evidence="4">C2H2-type domain-containing protein</fullName>
    </recommendedName>
</protein>
<sequence>MDRGKGKDMDVREAELAAVSVLSSFRSSGSSKPRLLSTSKINEATRSDLLLEVEMELDALLSDLSGGEEHRPRRSGRTRRARAGYSPDVQTLHKAAESSVTANSTANTSASTASTTSSPLTSLATSPAATTGTSTPSSSASTSTSKRHACPHPSCPISTSRAADLRRHLLTHSTQQYTCSACGCAFGRKDGVGWHLAKGRCRGEEGGRGKRGRKGGRRK</sequence>
<dbReference type="EMBL" id="KV417285">
    <property type="protein sequence ID" value="KZO96179.1"/>
    <property type="molecule type" value="Genomic_DNA"/>
</dbReference>
<keyword evidence="3" id="KW-1185">Reference proteome</keyword>
<feature type="region of interest" description="Disordered" evidence="1">
    <location>
        <begin position="64"/>
        <end position="155"/>
    </location>
</feature>
<dbReference type="AlphaFoldDB" id="A0A167LZ05"/>
<proteinExistence type="predicted"/>